<dbReference type="EC" id="2.8.1.2" evidence="4"/>
<dbReference type="GO" id="GO:0016784">
    <property type="term" value="F:3-mercaptopyruvate sulfurtransferase activity"/>
    <property type="evidence" value="ECO:0007669"/>
    <property type="project" value="UniProtKB-EC"/>
</dbReference>
<dbReference type="Gene3D" id="3.40.250.10">
    <property type="entry name" value="Rhodanese-like domain"/>
    <property type="match status" value="2"/>
</dbReference>
<dbReference type="SMART" id="SM00450">
    <property type="entry name" value="RHOD"/>
    <property type="match status" value="2"/>
</dbReference>
<feature type="domain" description="Rhodanese" evidence="3">
    <location>
        <begin position="167"/>
        <end position="282"/>
    </location>
</feature>
<keyword evidence="2" id="KW-0677">Repeat</keyword>
<dbReference type="Pfam" id="PF00581">
    <property type="entry name" value="Rhodanese"/>
    <property type="match status" value="2"/>
</dbReference>
<organism evidence="4 5">
    <name type="scientific">Aquibaculum arenosum</name>
    <dbReference type="NCBI Taxonomy" id="3032591"/>
    <lineage>
        <taxon>Bacteria</taxon>
        <taxon>Pseudomonadati</taxon>
        <taxon>Pseudomonadota</taxon>
        <taxon>Alphaproteobacteria</taxon>
        <taxon>Rhodospirillales</taxon>
        <taxon>Rhodovibrionaceae</taxon>
        <taxon>Aquibaculum</taxon>
    </lineage>
</organism>
<evidence type="ECO:0000259" key="3">
    <source>
        <dbReference type="PROSITE" id="PS50206"/>
    </source>
</evidence>
<keyword evidence="5" id="KW-1185">Reference proteome</keyword>
<gene>
    <name evidence="4" type="primary">sseA</name>
    <name evidence="4" type="ORF">P2G67_07650</name>
</gene>
<dbReference type="CDD" id="cd01448">
    <property type="entry name" value="TST_Repeat_1"/>
    <property type="match status" value="1"/>
</dbReference>
<comment type="caution">
    <text evidence="4">The sequence shown here is derived from an EMBL/GenBank/DDBJ whole genome shotgun (WGS) entry which is preliminary data.</text>
</comment>
<proteinExistence type="predicted"/>
<dbReference type="InterPro" id="IPR001763">
    <property type="entry name" value="Rhodanese-like_dom"/>
</dbReference>
<dbReference type="CDD" id="cd01449">
    <property type="entry name" value="TST_Repeat_2"/>
    <property type="match status" value="1"/>
</dbReference>
<dbReference type="PROSITE" id="PS00380">
    <property type="entry name" value="RHODANESE_1"/>
    <property type="match status" value="1"/>
</dbReference>
<dbReference type="InterPro" id="IPR001307">
    <property type="entry name" value="Thiosulphate_STrfase_CS"/>
</dbReference>
<dbReference type="SUPFAM" id="SSF52821">
    <property type="entry name" value="Rhodanese/Cell cycle control phosphatase"/>
    <property type="match status" value="2"/>
</dbReference>
<reference evidence="4 5" key="1">
    <citation type="submission" date="2023-03" db="EMBL/GenBank/DDBJ databases">
        <title>Fodinicurvata sp. CAU 1616 isolated from sea sendiment.</title>
        <authorList>
            <person name="Kim W."/>
        </authorList>
    </citation>
    <scope>NUCLEOTIDE SEQUENCE [LARGE SCALE GENOMIC DNA]</scope>
    <source>
        <strain evidence="4 5">CAU 1616</strain>
    </source>
</reference>
<dbReference type="PROSITE" id="PS50206">
    <property type="entry name" value="RHODANESE_3"/>
    <property type="match status" value="2"/>
</dbReference>
<protein>
    <submittedName>
        <fullName evidence="4">3-mercaptopyruvate sulfurtransferase</fullName>
        <ecNumber evidence="4">2.8.1.2</ecNumber>
    </submittedName>
</protein>
<sequence length="289" mass="31800">MTQHPDHCLVTTDWLAAHLEDPDLRVVDATYYLPNEEGNARAEYEAEHIPGAVFFDIDAIKDPKSPLPHMLPPPEIFSSKVRHLGLGDGNRIVVYDRKGLFSAARVWWSFRVFGHKEIAVLDGGLPKWKAEGRPLDDRPVAPMERHFTARLDSTQVRDRSQMQRNLESGKEQVLDARARARFEGEAPEPRPELRSGHIPGSLNLPFTELLDPADGTLLPPEALRARLEAAGVNNDRPVVTTCGSGVTAAVLSLALTCLGRRDHALYDGSWADWGQAGETPVESGPATVG</sequence>
<dbReference type="EMBL" id="JARHUD010000004">
    <property type="protein sequence ID" value="MDF2095847.1"/>
    <property type="molecule type" value="Genomic_DNA"/>
</dbReference>
<evidence type="ECO:0000256" key="1">
    <source>
        <dbReference type="ARBA" id="ARBA00022679"/>
    </source>
</evidence>
<evidence type="ECO:0000313" key="4">
    <source>
        <dbReference type="EMBL" id="MDF2095847.1"/>
    </source>
</evidence>
<keyword evidence="1 4" id="KW-0808">Transferase</keyword>
<dbReference type="Proteomes" id="UP001215503">
    <property type="component" value="Unassembled WGS sequence"/>
</dbReference>
<dbReference type="PANTHER" id="PTHR11364">
    <property type="entry name" value="THIOSULFATE SULFERTANSFERASE"/>
    <property type="match status" value="1"/>
</dbReference>
<accession>A0ABT5YLW4</accession>
<name>A0ABT5YLW4_9PROT</name>
<dbReference type="RefSeq" id="WP_275821656.1">
    <property type="nucleotide sequence ID" value="NZ_JARHUD010000004.1"/>
</dbReference>
<dbReference type="InterPro" id="IPR036873">
    <property type="entry name" value="Rhodanese-like_dom_sf"/>
</dbReference>
<evidence type="ECO:0000256" key="2">
    <source>
        <dbReference type="ARBA" id="ARBA00022737"/>
    </source>
</evidence>
<feature type="domain" description="Rhodanese" evidence="3">
    <location>
        <begin position="20"/>
        <end position="137"/>
    </location>
</feature>
<dbReference type="PANTHER" id="PTHR11364:SF27">
    <property type="entry name" value="SULFURTRANSFERASE"/>
    <property type="match status" value="1"/>
</dbReference>
<evidence type="ECO:0000313" key="5">
    <source>
        <dbReference type="Proteomes" id="UP001215503"/>
    </source>
</evidence>
<dbReference type="InterPro" id="IPR045078">
    <property type="entry name" value="TST/MPST-like"/>
</dbReference>
<dbReference type="NCBIfam" id="NF008557">
    <property type="entry name" value="PRK11493.1"/>
    <property type="match status" value="1"/>
</dbReference>